<feature type="region of interest" description="Disordered" evidence="6">
    <location>
        <begin position="1"/>
        <end position="115"/>
    </location>
</feature>
<feature type="domain" description="PHD-type" evidence="7">
    <location>
        <begin position="2099"/>
        <end position="2150"/>
    </location>
</feature>
<feature type="region of interest" description="Disordered" evidence="6">
    <location>
        <begin position="1343"/>
        <end position="1529"/>
    </location>
</feature>
<evidence type="ECO:0000256" key="2">
    <source>
        <dbReference type="ARBA" id="ARBA00022737"/>
    </source>
</evidence>
<feature type="compositionally biased region" description="Low complexity" evidence="6">
    <location>
        <begin position="1998"/>
        <end position="2009"/>
    </location>
</feature>
<evidence type="ECO:0000256" key="5">
    <source>
        <dbReference type="PROSITE-ProRule" id="PRU00042"/>
    </source>
</evidence>
<dbReference type="SUPFAM" id="SSF57667">
    <property type="entry name" value="beta-beta-alpha zinc fingers"/>
    <property type="match status" value="1"/>
</dbReference>
<feature type="domain" description="C2H2-type" evidence="8">
    <location>
        <begin position="1314"/>
        <end position="1343"/>
    </location>
</feature>
<evidence type="ECO:0000256" key="6">
    <source>
        <dbReference type="SAM" id="MobiDB-lite"/>
    </source>
</evidence>
<feature type="region of interest" description="Disordered" evidence="6">
    <location>
        <begin position="1544"/>
        <end position="1716"/>
    </location>
</feature>
<accession>A0AB39Z4X4</accession>
<dbReference type="InterPro" id="IPR011011">
    <property type="entry name" value="Znf_FYVE_PHD"/>
</dbReference>
<dbReference type="InterPro" id="IPR013083">
    <property type="entry name" value="Znf_RING/FYVE/PHD"/>
</dbReference>
<feature type="compositionally biased region" description="Basic and acidic residues" evidence="6">
    <location>
        <begin position="225"/>
        <end position="234"/>
    </location>
</feature>
<feature type="region of interest" description="Disordered" evidence="6">
    <location>
        <begin position="696"/>
        <end position="720"/>
    </location>
</feature>
<dbReference type="PROSITE" id="PS50157">
    <property type="entry name" value="ZINC_FINGER_C2H2_2"/>
    <property type="match status" value="2"/>
</dbReference>
<keyword evidence="4" id="KW-0862">Zinc</keyword>
<keyword evidence="9" id="KW-1185">Reference proteome</keyword>
<protein>
    <submittedName>
        <fullName evidence="10">Uncharacterized protein MESR4</fullName>
    </submittedName>
</protein>
<dbReference type="GO" id="GO:0008270">
    <property type="term" value="F:zinc ion binding"/>
    <property type="evidence" value="ECO:0007669"/>
    <property type="project" value="UniProtKB-KW"/>
</dbReference>
<dbReference type="PROSITE" id="PS00028">
    <property type="entry name" value="ZINC_FINGER_C2H2_1"/>
    <property type="match status" value="4"/>
</dbReference>
<name>A0AB39Z4X4_DROSZ</name>
<feature type="compositionally biased region" description="Basic and acidic residues" evidence="6">
    <location>
        <begin position="1547"/>
        <end position="1556"/>
    </location>
</feature>
<proteinExistence type="predicted"/>
<dbReference type="InterPro" id="IPR036236">
    <property type="entry name" value="Znf_C2H2_sf"/>
</dbReference>
<evidence type="ECO:0000313" key="9">
    <source>
        <dbReference type="Proteomes" id="UP001652628"/>
    </source>
</evidence>
<feature type="domain" description="C2H2-type" evidence="8">
    <location>
        <begin position="1286"/>
        <end position="1313"/>
    </location>
</feature>
<feature type="region of interest" description="Disordered" evidence="6">
    <location>
        <begin position="1756"/>
        <end position="1814"/>
    </location>
</feature>
<feature type="compositionally biased region" description="Basic residues" evidence="6">
    <location>
        <begin position="696"/>
        <end position="705"/>
    </location>
</feature>
<dbReference type="InterPro" id="IPR013087">
    <property type="entry name" value="Znf_C2H2_type"/>
</dbReference>
<dbReference type="CTD" id="36986"/>
<gene>
    <name evidence="10" type="primary">MESR4</name>
</gene>
<feature type="compositionally biased region" description="Pro residues" evidence="6">
    <location>
        <begin position="820"/>
        <end position="836"/>
    </location>
</feature>
<evidence type="ECO:0000256" key="4">
    <source>
        <dbReference type="ARBA" id="ARBA00022833"/>
    </source>
</evidence>
<feature type="compositionally biased region" description="Polar residues" evidence="6">
    <location>
        <begin position="1854"/>
        <end position="1866"/>
    </location>
</feature>
<feature type="compositionally biased region" description="Polar residues" evidence="6">
    <location>
        <begin position="1588"/>
        <end position="1604"/>
    </location>
</feature>
<organism evidence="9 10">
    <name type="scientific">Drosophila suzukii</name>
    <name type="common">Spotted-wing drosophila fruit fly</name>
    <dbReference type="NCBI Taxonomy" id="28584"/>
    <lineage>
        <taxon>Eukaryota</taxon>
        <taxon>Metazoa</taxon>
        <taxon>Ecdysozoa</taxon>
        <taxon>Arthropoda</taxon>
        <taxon>Hexapoda</taxon>
        <taxon>Insecta</taxon>
        <taxon>Pterygota</taxon>
        <taxon>Neoptera</taxon>
        <taxon>Endopterygota</taxon>
        <taxon>Diptera</taxon>
        <taxon>Brachycera</taxon>
        <taxon>Muscomorpha</taxon>
        <taxon>Ephydroidea</taxon>
        <taxon>Drosophilidae</taxon>
        <taxon>Drosophila</taxon>
        <taxon>Sophophora</taxon>
    </lineage>
</organism>
<feature type="compositionally biased region" description="Basic and acidic residues" evidence="6">
    <location>
        <begin position="964"/>
        <end position="973"/>
    </location>
</feature>
<evidence type="ECO:0000313" key="10">
    <source>
        <dbReference type="RefSeq" id="XP_016928550.2"/>
    </source>
</evidence>
<sequence length="2162" mass="240314">MMEALDQQQAKLTSNRDDGEARTGSGTGSEVGATTGGGGGAAGEEDDFEEPHHALGLAEEESENNNAQEEKGEGKRKKSADDLIDLTLANGQDCRDMPEEETEPTEESPLDGGEATITTENEASLLVPADAAPSSTYLVKQELVDDIPEELVEPAKIPHEEFLGDIKLKTEVVDQADLLSDNQSEFLSDAEEQPVDFPVVKRVSEAAESAVDILPQEAESEEMEEKYFPSVDKDSESEDEEKLLTTPVIDLETDSECGEKEFLSIKDPNSPVLQNENVKEESQSSKDIYKYAVGEHVSNAEPEGDKAPSNRADESLLDGSDTVDSPSLTMDVDLPSSEDGGAPSDVIKIESDSEDEVRSVKLKEPNEEVVPMIKLNGAHQALKEEKQQEEEEKEQVESEQTPEEPKQLSVITNHIGKNTKVEDSTAPQEPPLSLILPVRTSRSRSTSSRSSTVSSASQPQLVIDHPESEHNARVQTLKLSLKRRRSKSSFVSQPEKQAKVETGSSVSSLLLQRLQGNPTVGPPVAPLESQVLNCAKCNLQFEFESFQQLNEHQAQCTGIRSVSTSSSQLLQKKERFFRCAQCSSVHQCWHFFLHMREVHQRYICLYCNHVYPSVEKLSLHLENKHDIDQSHFAKDAWALQQKTEDRARHLVCCTCQATFVQGSEFEDHDCSQLMQPCALCGQKGCHAMGCKNNKRKPIRRKRKVRRPPELPPPPPPQQVVEQPAPIEVIPEQPSLQLPLQAELENPPLQPELQNPFPVENFPAPEPVEEPPAPPVPKLVVPKIMLRVPKEFQKSVDAALSSTDTEEEELETTQAMEEAVPAPPEDLPFEAPPPIQPPVVSFDDSTSAKLNRVLAELERTKLDIERTKADIITKKQSKVIMALAQVENVAPQVVDPPQQLQPQQEEQRRWSLTPPASPHNNHVNLPEPPPAVITEFQDRPDAVRRNSLGSDCMDIDDSLNGPEIEDSRDQAKEQEESEEGAQPLQESLQVAEPLLIEPPPPADGIMVAGADTHTVDLQLDRPLDRFSMVDFVRLCLKSVYAMCLYCNHARRIAVNGKQLVLHIISQHRFTATVDSITAEELHAETIVARLKSFLPHLENEYMNAASCCSVEAGKYAEPFNERIYECFTCRFVTSTHKELYTHNRRMHIKSNIMCVMCQTNFYSYSEILCHICPGEVAGSIYDLQFRCCLCEMAPLPSAFRLMVHLRKQHQACDICLEDCQSQAKLSSHVWKHKLLHLCYRCGIAYRNKQDISKHLFWKHGTESASCKQCLQKRWRHVYHFCVPPAQFPCEQCGFVFSKAIYLEVHQRMHSGDFRYACTEEGCEEKFVSRKLLLKHASSHVVKELTQAVPEEPTNGDITAQKLEEIKKEPEAEETKEGNEKEEKLLSAAETNKESAKKEESEESVKEQTVSKSENRKRRKKSKRNKESLEDLNLIAPNLSESDSSEDSDSSAPRSSHQEQPVLPMRSSVDDLGMPKVMLSPSSESDADELDGQLKPEDKETLIDGSKKDKDLDASKADDESEPKKEEDQVDVSIWKNLLQNQSVIPEDQAVKEEEREAVLVNQPPAKLHVAWSDHDYCKLHRTPPPSPVKQKSSGKASTKTPGQNASSDSDSSSSSSSSDSDSSSCSCGSNCSCSSSNSSSSSDDSDDSDSSIARGSPQKRSRKKSLKLKKSTESLKNGQQNDRIPEDDDKLTAVNENHNSGAPPSPKPPLYNESDFDTAFSDTDEEFYDSHPQKLANELLAQKREALLAEHAPLRPSNNYDIVENSRPSTPSLPEEASAFADKRERVRNKKKKRERKSTCRSGKMPQMASTPLPMDRMIGMPGMIAPLEPPTPIPSHQESSLFPITPLTHRHLHSSMTRMSEGSSCSDADGQLKRSKRQRRPNKFYGYTSDDENMSTILAPPLQVGMQLIKPQPPPQLTWAKEDLPTPPKQRNRNNNNSHHHHSHSNGGTGLAGSSRKRSKQRSLIGAGGSRSAKRHKPDRENHLPPIPTLKIRPSLLPATAPPTDSSDSSSDEDDAEINVTSLAVPQPAPPPVLPPPPPVALPVQPPPPPPAATAFNQPIPPALLPNPGFATLQYFKANNIRYPIRPPAGARLAREGESVYCYCRCPYDEVSEMIACDGDNCLIEWFHFECVGIMVAPQGKWFCAECRPKYSEGIYQGAKPQ</sequence>
<feature type="region of interest" description="Disordered" evidence="6">
    <location>
        <begin position="218"/>
        <end position="472"/>
    </location>
</feature>
<feature type="region of interest" description="Disordered" evidence="6">
    <location>
        <begin position="796"/>
        <end position="842"/>
    </location>
</feature>
<dbReference type="SMART" id="SM00249">
    <property type="entry name" value="PHD"/>
    <property type="match status" value="1"/>
</dbReference>
<dbReference type="InterPro" id="IPR050329">
    <property type="entry name" value="GLI_C2H2-zinc-finger"/>
</dbReference>
<feature type="compositionally biased region" description="Basic residues" evidence="6">
    <location>
        <begin position="1413"/>
        <end position="1422"/>
    </location>
</feature>
<dbReference type="SMART" id="SM00355">
    <property type="entry name" value="ZnF_C2H2"/>
    <property type="match status" value="9"/>
</dbReference>
<feature type="compositionally biased region" description="Acidic residues" evidence="6">
    <location>
        <begin position="98"/>
        <end position="109"/>
    </location>
</feature>
<dbReference type="Gene3D" id="3.30.40.10">
    <property type="entry name" value="Zinc/RING finger domain, C3HC4 (zinc finger)"/>
    <property type="match status" value="1"/>
</dbReference>
<feature type="region of interest" description="Disordered" evidence="6">
    <location>
        <begin position="1907"/>
        <end position="2055"/>
    </location>
</feature>
<dbReference type="Proteomes" id="UP001652628">
    <property type="component" value="Chromosome 2R"/>
</dbReference>
<keyword evidence="3 5" id="KW-0863">Zinc-finger</keyword>
<dbReference type="PANTHER" id="PTHR19818">
    <property type="entry name" value="ZINC FINGER PROTEIN ZIC AND GLI"/>
    <property type="match status" value="1"/>
</dbReference>
<feature type="compositionally biased region" description="Basic residues" evidence="6">
    <location>
        <begin position="1785"/>
        <end position="1795"/>
    </location>
</feature>
<dbReference type="RefSeq" id="XP_016928550.2">
    <property type="nucleotide sequence ID" value="XM_017073061.4"/>
</dbReference>
<reference evidence="10" key="1">
    <citation type="submission" date="2025-08" db="UniProtKB">
        <authorList>
            <consortium name="RefSeq"/>
        </authorList>
    </citation>
    <scope>IDENTIFICATION</scope>
</reference>
<evidence type="ECO:0000256" key="3">
    <source>
        <dbReference type="ARBA" id="ARBA00022771"/>
    </source>
</evidence>
<feature type="compositionally biased region" description="Basic and acidic residues" evidence="6">
    <location>
        <begin position="347"/>
        <end position="366"/>
    </location>
</feature>
<dbReference type="GO" id="GO:0000978">
    <property type="term" value="F:RNA polymerase II cis-regulatory region sequence-specific DNA binding"/>
    <property type="evidence" value="ECO:0007669"/>
    <property type="project" value="TreeGrafter"/>
</dbReference>
<feature type="compositionally biased region" description="Polar residues" evidence="6">
    <location>
        <begin position="1"/>
        <end position="13"/>
    </location>
</feature>
<dbReference type="GO" id="GO:0045944">
    <property type="term" value="P:positive regulation of transcription by RNA polymerase II"/>
    <property type="evidence" value="ECO:0007669"/>
    <property type="project" value="UniProtKB-ARBA"/>
</dbReference>
<evidence type="ECO:0000256" key="1">
    <source>
        <dbReference type="ARBA" id="ARBA00022723"/>
    </source>
</evidence>
<feature type="compositionally biased region" description="Basic and acidic residues" evidence="6">
    <location>
        <begin position="303"/>
        <end position="314"/>
    </location>
</feature>
<dbReference type="Gene3D" id="3.30.160.60">
    <property type="entry name" value="Classic Zinc Finger"/>
    <property type="match status" value="1"/>
</dbReference>
<evidence type="ECO:0000259" key="8">
    <source>
        <dbReference type="PROSITE" id="PS50157"/>
    </source>
</evidence>
<dbReference type="PROSITE" id="PS01359">
    <property type="entry name" value="ZF_PHD_1"/>
    <property type="match status" value="1"/>
</dbReference>
<feature type="compositionally biased region" description="Polar residues" evidence="6">
    <location>
        <begin position="1756"/>
        <end position="1771"/>
    </location>
</feature>
<evidence type="ECO:0000259" key="7">
    <source>
        <dbReference type="PROSITE" id="PS50016"/>
    </source>
</evidence>
<dbReference type="GeneID" id="108009056"/>
<dbReference type="GO" id="GO:0005634">
    <property type="term" value="C:nucleus"/>
    <property type="evidence" value="ECO:0007669"/>
    <property type="project" value="UniProtKB-ARBA"/>
</dbReference>
<feature type="compositionally biased region" description="Basic residues" evidence="6">
    <location>
        <begin position="1873"/>
        <end position="1882"/>
    </location>
</feature>
<dbReference type="InterPro" id="IPR001965">
    <property type="entry name" value="Znf_PHD"/>
</dbReference>
<dbReference type="InterPro" id="IPR019786">
    <property type="entry name" value="Zinc_finger_PHD-type_CS"/>
</dbReference>
<feature type="compositionally biased region" description="Basic and acidic residues" evidence="6">
    <location>
        <begin position="1490"/>
        <end position="1525"/>
    </location>
</feature>
<feature type="compositionally biased region" description="Basic and acidic residues" evidence="6">
    <location>
        <begin position="277"/>
        <end position="289"/>
    </location>
</feature>
<dbReference type="GO" id="GO:0000981">
    <property type="term" value="F:DNA-binding transcription factor activity, RNA polymerase II-specific"/>
    <property type="evidence" value="ECO:0007669"/>
    <property type="project" value="TreeGrafter"/>
</dbReference>
<feature type="compositionally biased region" description="Basic and acidic residues" evidence="6">
    <location>
        <begin position="1360"/>
        <end position="1404"/>
    </location>
</feature>
<dbReference type="CDD" id="cd15505">
    <property type="entry name" value="PHD_ING"/>
    <property type="match status" value="1"/>
</dbReference>
<feature type="compositionally biased region" description="Gly residues" evidence="6">
    <location>
        <begin position="25"/>
        <end position="42"/>
    </location>
</feature>
<feature type="compositionally biased region" description="Pro residues" evidence="6">
    <location>
        <begin position="2027"/>
        <end position="2052"/>
    </location>
</feature>
<dbReference type="SUPFAM" id="SSF57903">
    <property type="entry name" value="FYVE/PHD zinc finger"/>
    <property type="match status" value="1"/>
</dbReference>
<keyword evidence="2" id="KW-0677">Repeat</keyword>
<dbReference type="PROSITE" id="PS50016">
    <property type="entry name" value="ZF_PHD_2"/>
    <property type="match status" value="1"/>
</dbReference>
<keyword evidence="1" id="KW-0479">Metal-binding</keyword>
<feature type="region of interest" description="Disordered" evidence="6">
    <location>
        <begin position="896"/>
        <end position="983"/>
    </location>
</feature>
<feature type="compositionally biased region" description="Basic residues" evidence="6">
    <location>
        <begin position="1656"/>
        <end position="1668"/>
    </location>
</feature>
<dbReference type="PANTHER" id="PTHR19818:SF139">
    <property type="entry name" value="PAIR-RULE PROTEIN ODD-PAIRED"/>
    <property type="match status" value="1"/>
</dbReference>
<feature type="region of interest" description="Disordered" evidence="6">
    <location>
        <begin position="1854"/>
        <end position="1893"/>
    </location>
</feature>
<feature type="compositionally biased region" description="Low complexity" evidence="6">
    <location>
        <begin position="438"/>
        <end position="455"/>
    </location>
</feature>
<dbReference type="InterPro" id="IPR019787">
    <property type="entry name" value="Znf_PHD-finger"/>
</dbReference>
<feature type="compositionally biased region" description="Low complexity" evidence="6">
    <location>
        <begin position="1605"/>
        <end position="1641"/>
    </location>
</feature>